<dbReference type="GeneID" id="20282960"/>
<reference evidence="1 2" key="1">
    <citation type="submission" date="2014-03" db="EMBL/GenBank/DDBJ databases">
        <title>Genome sequencing of lytic Listeria phages.</title>
        <authorList>
            <person name="Woolston J."/>
            <person name="Rajanna C."/>
            <person name="Abuladze T."/>
            <person name="Li M."/>
            <person name="Anderson B."/>
            <person name="Sulakvelidze A."/>
        </authorList>
    </citation>
    <scope>NUCLEOTIDE SEQUENCE [LARGE SCALE GENOMIC DNA]</scope>
</reference>
<dbReference type="EMBL" id="KJ591604">
    <property type="protein sequence ID" value="AID17428.1"/>
    <property type="molecule type" value="Genomic_DNA"/>
</dbReference>
<dbReference type="RefSeq" id="YP_009055739.1">
    <property type="nucleotide sequence ID" value="NC_024787.1"/>
</dbReference>
<dbReference type="KEGG" id="vg:20282960"/>
<name>A0A068C7Y0_9CAUD</name>
<protein>
    <recommendedName>
        <fullName evidence="3">HNH homing endonuclease</fullName>
    </recommendedName>
</protein>
<accession>A0A068C7Y0</accession>
<evidence type="ECO:0000313" key="2">
    <source>
        <dbReference type="Proteomes" id="UP000027391"/>
    </source>
</evidence>
<keyword evidence="2" id="KW-1185">Reference proteome</keyword>
<evidence type="ECO:0008006" key="3">
    <source>
        <dbReference type="Google" id="ProtNLM"/>
    </source>
</evidence>
<evidence type="ECO:0000313" key="1">
    <source>
        <dbReference type="EMBL" id="AID17428.1"/>
    </source>
</evidence>
<proteinExistence type="predicted"/>
<dbReference type="Proteomes" id="UP000027391">
    <property type="component" value="Segment"/>
</dbReference>
<sequence>MDETRKRLRVVKDNLMGRCYNPNNPKYKNYGGRGVTVCKEWHTLQGFIDGVTNLKSWNESDFLNGKLQLDKDIKVKGNMCYTPDTCMWVSPKDNAKVKPSYQKPFIAINLYGDTYKFDSFVDMKERGFSDELSWSESGLINVLKGKRKSHNEWFAYYVGTQPEYPLVYKATDGETTYTSLRQTTIEKCIGASTGTVFKKIKNGTLYKGRWKINCYPLNELNAERLSKSE</sequence>
<organism evidence="1 2">
    <name type="scientific">Listeria phage LMTA-148</name>
    <dbReference type="NCBI Taxonomy" id="1486413"/>
    <lineage>
        <taxon>Viruses</taxon>
        <taxon>Duplodnaviria</taxon>
        <taxon>Heunggongvirae</taxon>
        <taxon>Uroviricota</taxon>
        <taxon>Caudoviricetes</taxon>
        <taxon>Herelleviridae</taxon>
        <taxon>Jasinskavirinae</taxon>
        <taxon>Pecentumvirus</taxon>
        <taxon>Pecentumvirus LMTA148</taxon>
    </lineage>
</organism>